<dbReference type="AlphaFoldDB" id="A0A931HDV5"/>
<feature type="transmembrane region" description="Helical" evidence="1">
    <location>
        <begin position="91"/>
        <end position="112"/>
    </location>
</feature>
<keyword evidence="1" id="KW-0812">Transmembrane</keyword>
<evidence type="ECO:0000313" key="2">
    <source>
        <dbReference type="EMBL" id="MBH0114297.1"/>
    </source>
</evidence>
<accession>A0A931HDV5</accession>
<evidence type="ECO:0000313" key="3">
    <source>
        <dbReference type="Proteomes" id="UP000617634"/>
    </source>
</evidence>
<evidence type="ECO:0000256" key="1">
    <source>
        <dbReference type="SAM" id="Phobius"/>
    </source>
</evidence>
<keyword evidence="3" id="KW-1185">Reference proteome</keyword>
<comment type="caution">
    <text evidence="2">The sequence shown here is derived from an EMBL/GenBank/DDBJ whole genome shotgun (WGS) entry which is preliminary data.</text>
</comment>
<name>A0A931HDV5_9SPHN</name>
<keyword evidence="1" id="KW-1133">Transmembrane helix</keyword>
<protein>
    <submittedName>
        <fullName evidence="2">Uncharacterized protein</fullName>
    </submittedName>
</protein>
<keyword evidence="1" id="KW-0472">Membrane</keyword>
<proteinExistence type="predicted"/>
<gene>
    <name evidence="2" type="ORF">I5E68_15230</name>
</gene>
<feature type="transmembrane region" description="Helical" evidence="1">
    <location>
        <begin position="37"/>
        <end position="70"/>
    </location>
</feature>
<dbReference type="EMBL" id="JADZGI010000002">
    <property type="protein sequence ID" value="MBH0114297.1"/>
    <property type="molecule type" value="Genomic_DNA"/>
</dbReference>
<reference evidence="2" key="1">
    <citation type="submission" date="2020-11" db="EMBL/GenBank/DDBJ databases">
        <title>Novosphingobium aureum sp. nov., a marine bacterium isolated from sediment of a salt flat.</title>
        <authorList>
            <person name="Yoo Y."/>
            <person name="Kim J.-J."/>
        </authorList>
    </citation>
    <scope>NUCLEOTIDE SEQUENCE</scope>
    <source>
        <strain evidence="2">YJ-S2-02</strain>
    </source>
</reference>
<sequence length="155" mass="16830">MTEYDSHAAREALAAVSQTRADMVRDLGTCPPWRHALFGAMFFVLIGSISISSTIQMATAPLLVIAVLLLRRSDIRRTGVFINGYRSGATLPVTLALVGALIAFVVAAMHMRMNGFSIVSKLALATLAFALSTWASVVWQRIFRRELMAGESSGR</sequence>
<feature type="transmembrane region" description="Helical" evidence="1">
    <location>
        <begin position="118"/>
        <end position="139"/>
    </location>
</feature>
<dbReference type="RefSeq" id="WP_197165483.1">
    <property type="nucleotide sequence ID" value="NZ_JADZGI010000002.1"/>
</dbReference>
<dbReference type="Proteomes" id="UP000617634">
    <property type="component" value="Unassembled WGS sequence"/>
</dbReference>
<organism evidence="2 3">
    <name type="scientific">Novosphingobium aureum</name>
    <dbReference type="NCBI Taxonomy" id="2792964"/>
    <lineage>
        <taxon>Bacteria</taxon>
        <taxon>Pseudomonadati</taxon>
        <taxon>Pseudomonadota</taxon>
        <taxon>Alphaproteobacteria</taxon>
        <taxon>Sphingomonadales</taxon>
        <taxon>Sphingomonadaceae</taxon>
        <taxon>Novosphingobium</taxon>
    </lineage>
</organism>